<keyword evidence="2" id="KW-1185">Reference proteome</keyword>
<gene>
    <name evidence="1" type="ORF">EOK75_10245</name>
</gene>
<reference evidence="1 2" key="1">
    <citation type="submission" date="2019-05" db="EMBL/GenBank/DDBJ databases">
        <title>Pseudorhodobacter turbinis sp. nov., isolated from the gut of the Korean turban shell.</title>
        <authorList>
            <person name="Jeong Y.-S."/>
            <person name="Kang W.-R."/>
            <person name="Bae J.-W."/>
        </authorList>
    </citation>
    <scope>NUCLEOTIDE SEQUENCE [LARGE SCALE GENOMIC DNA]</scope>
    <source>
        <strain evidence="1 2">S12M18</strain>
    </source>
</reference>
<dbReference type="OrthoDB" id="7595282at2"/>
<dbReference type="EMBL" id="CP039964">
    <property type="protein sequence ID" value="QCO56079.1"/>
    <property type="molecule type" value="Genomic_DNA"/>
</dbReference>
<dbReference type="AlphaFoldDB" id="A0A4P8EGY3"/>
<proteinExistence type="predicted"/>
<protein>
    <submittedName>
        <fullName evidence="1">Uncharacterized protein</fullName>
    </submittedName>
</protein>
<dbReference type="KEGG" id="pseb:EOK75_10245"/>
<evidence type="ECO:0000313" key="2">
    <source>
        <dbReference type="Proteomes" id="UP000298631"/>
    </source>
</evidence>
<name>A0A4P8EGY3_9RHOB</name>
<accession>A0A4P8EGY3</accession>
<organism evidence="1 2">
    <name type="scientific">Pseudorhodobacter turbinis</name>
    <dbReference type="NCBI Taxonomy" id="2500533"/>
    <lineage>
        <taxon>Bacteria</taxon>
        <taxon>Pseudomonadati</taxon>
        <taxon>Pseudomonadota</taxon>
        <taxon>Alphaproteobacteria</taxon>
        <taxon>Rhodobacterales</taxon>
        <taxon>Paracoccaceae</taxon>
        <taxon>Pseudorhodobacter</taxon>
    </lineage>
</organism>
<evidence type="ECO:0000313" key="1">
    <source>
        <dbReference type="EMBL" id="QCO56079.1"/>
    </source>
</evidence>
<dbReference type="Proteomes" id="UP000298631">
    <property type="component" value="Chromosome"/>
</dbReference>
<sequence length="182" mass="20253">MEQTLSASITVCRLLGEAFLRKDQLEDALIGDTAHAVGFDIARHGEKSIRQALDQIAASYTGHLDEPNKAFGAMYQDFNGKNPVEDEFVPFLNILRECIRDHWPIAPGETLLGEVVTERRMHSLVTAAHEIGIGVQVIEHFLLEAGALPKQDDRPSSRRVFDAQVHAELLRDPHPCRTQGHA</sequence>